<evidence type="ECO:0000313" key="1">
    <source>
        <dbReference type="EMBL" id="PRQ75695.1"/>
    </source>
</evidence>
<dbReference type="Gene3D" id="3.30.420.10">
    <property type="entry name" value="Ribonuclease H-like superfamily/Ribonuclease H"/>
    <property type="match status" value="1"/>
</dbReference>
<protein>
    <submittedName>
        <fullName evidence="1">Uncharacterized protein</fullName>
    </submittedName>
</protein>
<evidence type="ECO:0000313" key="2">
    <source>
        <dbReference type="Proteomes" id="UP000239560"/>
    </source>
</evidence>
<dbReference type="GO" id="GO:0003676">
    <property type="term" value="F:nucleic acid binding"/>
    <property type="evidence" value="ECO:0007669"/>
    <property type="project" value="InterPro"/>
</dbReference>
<name>A0A2T0ACH1_RHOTO</name>
<dbReference type="Proteomes" id="UP000239560">
    <property type="component" value="Unassembled WGS sequence"/>
</dbReference>
<dbReference type="SUPFAM" id="SSF53098">
    <property type="entry name" value="Ribonuclease H-like"/>
    <property type="match status" value="1"/>
</dbReference>
<dbReference type="InterPro" id="IPR036397">
    <property type="entry name" value="RNaseH_sf"/>
</dbReference>
<dbReference type="OrthoDB" id="3265969at2759"/>
<dbReference type="EMBL" id="LCTV02000004">
    <property type="protein sequence ID" value="PRQ75695.1"/>
    <property type="molecule type" value="Genomic_DNA"/>
</dbReference>
<dbReference type="InterPro" id="IPR012337">
    <property type="entry name" value="RNaseH-like_sf"/>
</dbReference>
<gene>
    <name evidence="1" type="ORF">AAT19DRAFT_13752</name>
</gene>
<sequence>MGQYQSVYAGELEGARLALDGLQQTLNSSPAPAASLFIDNQSVVRSPFDPPPIAGQSARLALRALALALEHDHPATRLTLQWLAGHLKVPGNEFADEEAKRAA</sequence>
<dbReference type="AlphaFoldDB" id="A0A2T0ACH1"/>
<proteinExistence type="predicted"/>
<reference evidence="1 2" key="1">
    <citation type="journal article" date="2018" name="Elife">
        <title>Functional genomics of lipid metabolism in the oleaginous yeast Rhodosporidium toruloides.</title>
        <authorList>
            <person name="Coradetti S.T."/>
            <person name="Pinel D."/>
            <person name="Geiselman G."/>
            <person name="Ito M."/>
            <person name="Mondo S."/>
            <person name="Reilly M.C."/>
            <person name="Cheng Y.F."/>
            <person name="Bauer S."/>
            <person name="Grigoriev I."/>
            <person name="Gladden J.M."/>
            <person name="Simmons B.A."/>
            <person name="Brem R."/>
            <person name="Arkin A.P."/>
            <person name="Skerker J.M."/>
        </authorList>
    </citation>
    <scope>NUCLEOTIDE SEQUENCE [LARGE SCALE GENOMIC DNA]</scope>
    <source>
        <strain evidence="1 2">NBRC 0880</strain>
    </source>
</reference>
<comment type="caution">
    <text evidence="1">The sequence shown here is derived from an EMBL/GenBank/DDBJ whole genome shotgun (WGS) entry which is preliminary data.</text>
</comment>
<organism evidence="1 2">
    <name type="scientific">Rhodotorula toruloides</name>
    <name type="common">Yeast</name>
    <name type="synonym">Rhodosporidium toruloides</name>
    <dbReference type="NCBI Taxonomy" id="5286"/>
    <lineage>
        <taxon>Eukaryota</taxon>
        <taxon>Fungi</taxon>
        <taxon>Dikarya</taxon>
        <taxon>Basidiomycota</taxon>
        <taxon>Pucciniomycotina</taxon>
        <taxon>Microbotryomycetes</taxon>
        <taxon>Sporidiobolales</taxon>
        <taxon>Sporidiobolaceae</taxon>
        <taxon>Rhodotorula</taxon>
    </lineage>
</organism>
<feature type="non-terminal residue" evidence="1">
    <location>
        <position position="103"/>
    </location>
</feature>
<accession>A0A2T0ACH1</accession>